<accession>A0A150X4W4</accession>
<proteinExistence type="predicted"/>
<dbReference type="STRING" id="333140.AWW68_13420"/>
<keyword evidence="2" id="KW-1185">Reference proteome</keyword>
<reference evidence="1 2" key="1">
    <citation type="submission" date="2016-01" db="EMBL/GenBank/DDBJ databases">
        <title>Genome sequencing of Roseivirga spongicola UST030701-084.</title>
        <authorList>
            <person name="Selvaratnam C."/>
            <person name="Thevarajoo S."/>
            <person name="Goh K.M."/>
            <person name="Ee R."/>
            <person name="Chan K.-G."/>
            <person name="Chong C.S."/>
        </authorList>
    </citation>
    <scope>NUCLEOTIDE SEQUENCE [LARGE SCALE GENOMIC DNA]</scope>
    <source>
        <strain evidence="1 2">UST030701-084</strain>
    </source>
</reference>
<dbReference type="RefSeq" id="WP_068222331.1">
    <property type="nucleotide sequence ID" value="NZ_CP139724.1"/>
</dbReference>
<sequence length="139" mass="15909">MKNKVNFKVLEQSLRLASKASDLERECDNMEISQLLHEVNLMALGIPKVVTEGETESALIEIRAAIEQIRVKIAKLPIQSEAIFEFARLLDEESELVKRYQPNTREIAKPVKASRLSIQDRGRYRRPLNLKAGFQTSLF</sequence>
<evidence type="ECO:0000313" key="1">
    <source>
        <dbReference type="EMBL" id="KYG73682.1"/>
    </source>
</evidence>
<dbReference type="Proteomes" id="UP000075606">
    <property type="component" value="Unassembled WGS sequence"/>
</dbReference>
<dbReference type="EMBL" id="LRPC01000028">
    <property type="protein sequence ID" value="KYG73682.1"/>
    <property type="molecule type" value="Genomic_DNA"/>
</dbReference>
<gene>
    <name evidence="1" type="ORF">AWW68_13420</name>
</gene>
<dbReference type="AlphaFoldDB" id="A0A150X4W4"/>
<evidence type="ECO:0000313" key="2">
    <source>
        <dbReference type="Proteomes" id="UP000075606"/>
    </source>
</evidence>
<dbReference type="OrthoDB" id="983124at2"/>
<protein>
    <submittedName>
        <fullName evidence="1">Uncharacterized protein</fullName>
    </submittedName>
</protein>
<name>A0A150X4W4_9BACT</name>
<organism evidence="1 2">
    <name type="scientific">Roseivirga spongicola</name>
    <dbReference type="NCBI Taxonomy" id="333140"/>
    <lineage>
        <taxon>Bacteria</taxon>
        <taxon>Pseudomonadati</taxon>
        <taxon>Bacteroidota</taxon>
        <taxon>Cytophagia</taxon>
        <taxon>Cytophagales</taxon>
        <taxon>Roseivirgaceae</taxon>
        <taxon>Roseivirga</taxon>
    </lineage>
</organism>
<comment type="caution">
    <text evidence="1">The sequence shown here is derived from an EMBL/GenBank/DDBJ whole genome shotgun (WGS) entry which is preliminary data.</text>
</comment>